<dbReference type="SUPFAM" id="SSF140125">
    <property type="entry name" value="Rabenosyn-5 Rab-binding domain-like"/>
    <property type="match status" value="1"/>
</dbReference>
<dbReference type="InterPro" id="IPR021565">
    <property type="entry name" value="Rbsn_Rab-bd"/>
</dbReference>
<dbReference type="PROSITE" id="PS00028">
    <property type="entry name" value="ZINC_FINGER_C2H2_1"/>
    <property type="match status" value="1"/>
</dbReference>
<feature type="compositionally biased region" description="Polar residues" evidence="5">
    <location>
        <begin position="596"/>
        <end position="605"/>
    </location>
</feature>
<comment type="caution">
    <text evidence="8">The sequence shown here is derived from an EMBL/GenBank/DDBJ whole genome shotgun (WGS) entry which is preliminary data.</text>
</comment>
<dbReference type="Pfam" id="PF01363">
    <property type="entry name" value="FYVE"/>
    <property type="match status" value="1"/>
</dbReference>
<dbReference type="AlphaFoldDB" id="A0AAD9IYT0"/>
<evidence type="ECO:0000313" key="8">
    <source>
        <dbReference type="EMBL" id="KAK2142843.1"/>
    </source>
</evidence>
<gene>
    <name evidence="8" type="ORF">LSH36_907g00018</name>
</gene>
<evidence type="ECO:0000256" key="1">
    <source>
        <dbReference type="ARBA" id="ARBA00022723"/>
    </source>
</evidence>
<dbReference type="InterPro" id="IPR017455">
    <property type="entry name" value="Znf_FYVE-rel"/>
</dbReference>
<dbReference type="Proteomes" id="UP001208570">
    <property type="component" value="Unassembled WGS sequence"/>
</dbReference>
<organism evidence="8 9">
    <name type="scientific">Paralvinella palmiformis</name>
    <dbReference type="NCBI Taxonomy" id="53620"/>
    <lineage>
        <taxon>Eukaryota</taxon>
        <taxon>Metazoa</taxon>
        <taxon>Spiralia</taxon>
        <taxon>Lophotrochozoa</taxon>
        <taxon>Annelida</taxon>
        <taxon>Polychaeta</taxon>
        <taxon>Sedentaria</taxon>
        <taxon>Canalipalpata</taxon>
        <taxon>Terebellida</taxon>
        <taxon>Terebelliformia</taxon>
        <taxon>Alvinellidae</taxon>
        <taxon>Paralvinella</taxon>
    </lineage>
</organism>
<name>A0AAD9IYT0_9ANNE</name>
<reference evidence="8" key="1">
    <citation type="journal article" date="2023" name="Mol. Biol. Evol.">
        <title>Third-Generation Sequencing Reveals the Adaptive Role of the Epigenome in Three Deep-Sea Polychaetes.</title>
        <authorList>
            <person name="Perez M."/>
            <person name="Aroh O."/>
            <person name="Sun Y."/>
            <person name="Lan Y."/>
            <person name="Juniper S.K."/>
            <person name="Young C.R."/>
            <person name="Angers B."/>
            <person name="Qian P.Y."/>
        </authorList>
    </citation>
    <scope>NUCLEOTIDE SEQUENCE</scope>
    <source>
        <strain evidence="8">P08H-3</strain>
    </source>
</reference>
<evidence type="ECO:0000259" key="6">
    <source>
        <dbReference type="PROSITE" id="PS50157"/>
    </source>
</evidence>
<dbReference type="PANTHER" id="PTHR13510">
    <property type="entry name" value="FYVE-FINGER-CONTAINING RAB5 EFFECTOR PROTEIN RABENOSYN-5-RELATED"/>
    <property type="match status" value="1"/>
</dbReference>
<dbReference type="InterPro" id="IPR000306">
    <property type="entry name" value="Znf_FYVE"/>
</dbReference>
<keyword evidence="9" id="KW-1185">Reference proteome</keyword>
<evidence type="ECO:0000256" key="4">
    <source>
        <dbReference type="PROSITE-ProRule" id="PRU00042"/>
    </source>
</evidence>
<keyword evidence="3" id="KW-0862">Zinc</keyword>
<keyword evidence="2 4" id="KW-0863">Zinc-finger</keyword>
<dbReference type="GO" id="GO:0008270">
    <property type="term" value="F:zinc ion binding"/>
    <property type="evidence" value="ECO:0007669"/>
    <property type="project" value="UniProtKB-KW"/>
</dbReference>
<feature type="compositionally biased region" description="Basic and acidic residues" evidence="5">
    <location>
        <begin position="390"/>
        <end position="401"/>
    </location>
</feature>
<dbReference type="InterPro" id="IPR013087">
    <property type="entry name" value="Znf_C2H2_type"/>
</dbReference>
<dbReference type="InterPro" id="IPR011011">
    <property type="entry name" value="Znf_FYVE_PHD"/>
</dbReference>
<accession>A0AAD9IYT0</accession>
<evidence type="ECO:0008006" key="10">
    <source>
        <dbReference type="Google" id="ProtNLM"/>
    </source>
</evidence>
<feature type="compositionally biased region" description="Low complexity" evidence="5">
    <location>
        <begin position="510"/>
        <end position="521"/>
    </location>
</feature>
<sequence>MSDVAVREGFLCPICVQDLGSIAELQKHFENSHSGEDKDVINQLKGLFGKAKRKLMKKDKESDDVFSAFSGENSDAVSSATNTGGIDPTMWEPQELGGTRSHTDYFKSVRDVRIDRFVVETNKLLIRLDKLLSPDAPTDPNKRKVYEKSVVPWAPDSDVNLCTACGKSFTITRRRHHCRLCGGIICNRCSQFLPFSYAKKLTNPAFHYEGEGFRRSSSSTSLNSILSPEGEGHIRTCEPCRMLLERRDQQIEQRNSKPLIVQIYQKMKVYVEEADQVLPTFLDMAESLHAGETTYNIREAMIYRNKLAKLYENIDLLSKRIYTFGTNDAEPPSTTTLRLQKMIRLYASGYLQRNMMSLQALPSEEEVIKLQEHRRLEVQRRIDEERRLAAQKEGLRRDNEQRPNAVIYQKQKSPEKTPNGSTRTPEVFQKSQGWKPAEISAGNCDDPMIQQINIIKGYVKQARQAGKWDEVQMLEENLNELQREYWAQRGQHRELHGDKPECNQSVNAGNPFSNSDNNPFNERPLAGHPKGSSGGSAETSPARKSPSKGSLKMNSPSVMNPFAGGDDSKSGSTKSDRSSFLNDPTNPFSDNYREPTCQSSSNPFS</sequence>
<feature type="region of interest" description="Disordered" evidence="5">
    <location>
        <begin position="390"/>
        <end position="443"/>
    </location>
</feature>
<dbReference type="SUPFAM" id="SSF57903">
    <property type="entry name" value="FYVE/PHD zinc finger"/>
    <property type="match status" value="1"/>
</dbReference>
<dbReference type="InterPro" id="IPR013083">
    <property type="entry name" value="Znf_RING/FYVE/PHD"/>
</dbReference>
<feature type="compositionally biased region" description="Polar residues" evidence="5">
    <location>
        <begin position="416"/>
        <end position="432"/>
    </location>
</feature>
<evidence type="ECO:0000313" key="9">
    <source>
        <dbReference type="Proteomes" id="UP001208570"/>
    </source>
</evidence>
<dbReference type="InterPro" id="IPR036531">
    <property type="entry name" value="Rbsn_Rab-bd_sf"/>
</dbReference>
<keyword evidence="1" id="KW-0479">Metal-binding</keyword>
<evidence type="ECO:0000256" key="2">
    <source>
        <dbReference type="ARBA" id="ARBA00022771"/>
    </source>
</evidence>
<evidence type="ECO:0000256" key="3">
    <source>
        <dbReference type="ARBA" id="ARBA00022833"/>
    </source>
</evidence>
<dbReference type="Gene3D" id="4.10.860.20">
    <property type="entry name" value="Rabenosyn, Rab binding domain"/>
    <property type="match status" value="1"/>
</dbReference>
<dbReference type="CDD" id="cd15716">
    <property type="entry name" value="FYVE_RBNS5"/>
    <property type="match status" value="1"/>
</dbReference>
<dbReference type="PROSITE" id="PS50178">
    <property type="entry name" value="ZF_FYVE"/>
    <property type="match status" value="1"/>
</dbReference>
<feature type="compositionally biased region" description="Basic and acidic residues" evidence="5">
    <location>
        <begin position="566"/>
        <end position="577"/>
    </location>
</feature>
<dbReference type="PANTHER" id="PTHR13510:SF44">
    <property type="entry name" value="RABENOSYN-5"/>
    <property type="match status" value="1"/>
</dbReference>
<feature type="domain" description="C2H2-type" evidence="6">
    <location>
        <begin position="10"/>
        <end position="38"/>
    </location>
</feature>
<feature type="domain" description="FYVE-type" evidence="7">
    <location>
        <begin position="156"/>
        <end position="245"/>
    </location>
</feature>
<evidence type="ECO:0000256" key="5">
    <source>
        <dbReference type="SAM" id="MobiDB-lite"/>
    </source>
</evidence>
<dbReference type="SMART" id="SM00064">
    <property type="entry name" value="FYVE"/>
    <property type="match status" value="1"/>
</dbReference>
<dbReference type="EMBL" id="JAODUP010000907">
    <property type="protein sequence ID" value="KAK2142843.1"/>
    <property type="molecule type" value="Genomic_DNA"/>
</dbReference>
<dbReference type="PROSITE" id="PS50157">
    <property type="entry name" value="ZINC_FINGER_C2H2_2"/>
    <property type="match status" value="1"/>
</dbReference>
<feature type="region of interest" description="Disordered" evidence="5">
    <location>
        <begin position="491"/>
        <end position="605"/>
    </location>
</feature>
<dbReference type="InterPro" id="IPR052727">
    <property type="entry name" value="Rab4/Rab5_effector"/>
</dbReference>
<dbReference type="Gene3D" id="3.30.40.10">
    <property type="entry name" value="Zinc/RING finger domain, C3HC4 (zinc finger)"/>
    <property type="match status" value="1"/>
</dbReference>
<feature type="compositionally biased region" description="Polar residues" evidence="5">
    <location>
        <begin position="580"/>
        <end position="589"/>
    </location>
</feature>
<feature type="compositionally biased region" description="Basic and acidic residues" evidence="5">
    <location>
        <begin position="491"/>
        <end position="501"/>
    </location>
</feature>
<evidence type="ECO:0000259" key="7">
    <source>
        <dbReference type="PROSITE" id="PS50178"/>
    </source>
</evidence>
<protein>
    <recommendedName>
        <fullName evidence="10">Rabenosyn-5</fullName>
    </recommendedName>
</protein>
<dbReference type="Pfam" id="PF11464">
    <property type="entry name" value="Rbsn"/>
    <property type="match status" value="1"/>
</dbReference>
<proteinExistence type="predicted"/>